<feature type="domain" description="Glycosyltransferase 2-like" evidence="4">
    <location>
        <begin position="5"/>
        <end position="124"/>
    </location>
</feature>
<dbReference type="Proteomes" id="UP000825123">
    <property type="component" value="Chromosome"/>
</dbReference>
<keyword evidence="2" id="KW-0328">Glycosyltransferase</keyword>
<dbReference type="CDD" id="cd04186">
    <property type="entry name" value="GT_2_like_c"/>
    <property type="match status" value="1"/>
</dbReference>
<evidence type="ECO:0000313" key="7">
    <source>
        <dbReference type="Proteomes" id="UP000825123"/>
    </source>
</evidence>
<evidence type="ECO:0000259" key="5">
    <source>
        <dbReference type="Pfam" id="PF13632"/>
    </source>
</evidence>
<dbReference type="Pfam" id="PF13632">
    <property type="entry name" value="Glyco_trans_2_3"/>
    <property type="match status" value="1"/>
</dbReference>
<dbReference type="EMBL" id="AP024597">
    <property type="protein sequence ID" value="BCU69061.1"/>
    <property type="molecule type" value="Genomic_DNA"/>
</dbReference>
<keyword evidence="7" id="KW-1185">Reference proteome</keyword>
<evidence type="ECO:0000256" key="2">
    <source>
        <dbReference type="ARBA" id="ARBA00022676"/>
    </source>
</evidence>
<sequence>MDEITIVIINYNGLELLKKYLRSVLDTDYPNKEVVVVDNGSKDGSVEYLKSLGVRVIPLDKNYGPAYARNVAIKTFKTKYMAFLDNDVYTPKDWLLPLYEVISSDERVAACQSLYTDWPYGEEPREIPWFSTAAALTRRDYIEKVGGFDDYLFFYWEDADLSWRLYRAGYKVLMVPKSKVLHEVHGTFKKLPSPFTSYLLMRNQLLLLLSYYNTEELLTLFPFILTARFISAFRPPNRKAKLKGIFSALANINYVINKRKQIREIEKVKENTFLNLLGDEIFGYPEMKSIREAISKRVVQRIR</sequence>
<dbReference type="GeneID" id="66162108"/>
<dbReference type="GO" id="GO:0016757">
    <property type="term" value="F:glycosyltransferase activity"/>
    <property type="evidence" value="ECO:0007669"/>
    <property type="project" value="UniProtKB-KW"/>
</dbReference>
<dbReference type="AlphaFoldDB" id="A0A8D5ZHV9"/>
<evidence type="ECO:0000256" key="3">
    <source>
        <dbReference type="ARBA" id="ARBA00022679"/>
    </source>
</evidence>
<dbReference type="RefSeq" id="WP_221289125.1">
    <property type="nucleotide sequence ID" value="NZ_AP024597.1"/>
</dbReference>
<evidence type="ECO:0000313" key="6">
    <source>
        <dbReference type="EMBL" id="BCU69061.1"/>
    </source>
</evidence>
<dbReference type="PANTHER" id="PTHR43179:SF12">
    <property type="entry name" value="GALACTOFURANOSYLTRANSFERASE GLFT2"/>
    <property type="match status" value="1"/>
</dbReference>
<dbReference type="PANTHER" id="PTHR43179">
    <property type="entry name" value="RHAMNOSYLTRANSFERASE WBBL"/>
    <property type="match status" value="1"/>
</dbReference>
<gene>
    <name evidence="6" type="ORF">KN1_03580</name>
</gene>
<reference evidence="6 7" key="1">
    <citation type="submission" date="2021-04" db="EMBL/GenBank/DDBJ databases">
        <title>Complete genome sequence of Stygiolobus sp. KN-1.</title>
        <authorList>
            <person name="Nakamura K."/>
            <person name="Sakai H."/>
            <person name="Kurosawa N."/>
        </authorList>
    </citation>
    <scope>NUCLEOTIDE SEQUENCE [LARGE SCALE GENOMIC DNA]</scope>
    <source>
        <strain evidence="6 7">KN-1</strain>
    </source>
</reference>
<comment type="similarity">
    <text evidence="1">Belongs to the glycosyltransferase 2 family.</text>
</comment>
<dbReference type="InterPro" id="IPR001173">
    <property type="entry name" value="Glyco_trans_2-like"/>
</dbReference>
<keyword evidence="3 6" id="KW-0808">Transferase</keyword>
<evidence type="ECO:0000256" key="1">
    <source>
        <dbReference type="ARBA" id="ARBA00006739"/>
    </source>
</evidence>
<dbReference type="Pfam" id="PF00535">
    <property type="entry name" value="Glycos_transf_2"/>
    <property type="match status" value="1"/>
</dbReference>
<organism evidence="6 7">
    <name type="scientific">Stygiolobus caldivivus</name>
    <dbReference type="NCBI Taxonomy" id="2824673"/>
    <lineage>
        <taxon>Archaea</taxon>
        <taxon>Thermoproteota</taxon>
        <taxon>Thermoprotei</taxon>
        <taxon>Sulfolobales</taxon>
        <taxon>Sulfolobaceae</taxon>
        <taxon>Stygiolobus</taxon>
    </lineage>
</organism>
<accession>A0A8D5ZHV9</accession>
<dbReference type="InterPro" id="IPR029044">
    <property type="entry name" value="Nucleotide-diphossugar_trans"/>
</dbReference>
<name>A0A8D5ZHV9_9CREN</name>
<evidence type="ECO:0000259" key="4">
    <source>
        <dbReference type="Pfam" id="PF00535"/>
    </source>
</evidence>
<dbReference type="KEGG" id="csty:KN1_03580"/>
<feature type="domain" description="Glycosyltransferase 2-like" evidence="5">
    <location>
        <begin position="127"/>
        <end position="188"/>
    </location>
</feature>
<protein>
    <submittedName>
        <fullName evidence="6">Glycosyl transferase</fullName>
    </submittedName>
</protein>
<dbReference type="SUPFAM" id="SSF53448">
    <property type="entry name" value="Nucleotide-diphospho-sugar transferases"/>
    <property type="match status" value="1"/>
</dbReference>
<dbReference type="Gene3D" id="3.90.550.10">
    <property type="entry name" value="Spore Coat Polysaccharide Biosynthesis Protein SpsA, Chain A"/>
    <property type="match status" value="1"/>
</dbReference>
<proteinExistence type="inferred from homology"/>